<dbReference type="AlphaFoldDB" id="A0A1F5YHC5"/>
<dbReference type="Pfam" id="PF21840">
    <property type="entry name" value="DUF6899"/>
    <property type="match status" value="1"/>
</dbReference>
<dbReference type="EMBL" id="MFIY01000047">
    <property type="protein sequence ID" value="OGF99554.1"/>
    <property type="molecule type" value="Genomic_DNA"/>
</dbReference>
<gene>
    <name evidence="1" type="ORF">A2Y99_04265</name>
</gene>
<accession>A0A1F5YHC5</accession>
<evidence type="ECO:0000313" key="2">
    <source>
        <dbReference type="Proteomes" id="UP000178230"/>
    </source>
</evidence>
<reference evidence="1 2" key="1">
    <citation type="journal article" date="2016" name="Nat. Commun.">
        <title>Thousands of microbial genomes shed light on interconnected biogeochemical processes in an aquifer system.</title>
        <authorList>
            <person name="Anantharaman K."/>
            <person name="Brown C.T."/>
            <person name="Hug L.A."/>
            <person name="Sharon I."/>
            <person name="Castelle C.J."/>
            <person name="Probst A.J."/>
            <person name="Thomas B.C."/>
            <person name="Singh A."/>
            <person name="Wilkins M.J."/>
            <person name="Karaoz U."/>
            <person name="Brodie E.L."/>
            <person name="Williams K.H."/>
            <person name="Hubbard S.S."/>
            <person name="Banfield J.F."/>
        </authorList>
    </citation>
    <scope>NUCLEOTIDE SEQUENCE [LARGE SCALE GENOMIC DNA]</scope>
</reference>
<dbReference type="InterPro" id="IPR054194">
    <property type="entry name" value="DUF6899"/>
</dbReference>
<comment type="caution">
    <text evidence="1">The sequence shown here is derived from an EMBL/GenBank/DDBJ whole genome shotgun (WGS) entry which is preliminary data.</text>
</comment>
<sequence length="111" mass="12832">MPYIAIDERKKLDILIDRLADQIVSQAKKSDNQGAFAGLLNYTCTNLALKIIKKQFGKMRYWLIAITVGTFQTVAGEFYRRVGIPYENKQIENKGDLKLYHDFSEQIKKTK</sequence>
<name>A0A1F5YHC5_9BACT</name>
<protein>
    <submittedName>
        <fullName evidence="1">Uncharacterized protein</fullName>
    </submittedName>
</protein>
<dbReference type="Proteomes" id="UP000178230">
    <property type="component" value="Unassembled WGS sequence"/>
</dbReference>
<evidence type="ECO:0000313" key="1">
    <source>
        <dbReference type="EMBL" id="OGF99554.1"/>
    </source>
</evidence>
<proteinExistence type="predicted"/>
<organism evidence="1 2">
    <name type="scientific">Candidatus Gottesmanbacteria bacterium RBG_13_37_7</name>
    <dbReference type="NCBI Taxonomy" id="1798369"/>
    <lineage>
        <taxon>Bacteria</taxon>
        <taxon>Candidatus Gottesmaniibacteriota</taxon>
    </lineage>
</organism>